<keyword evidence="3" id="KW-0479">Metal-binding</keyword>
<dbReference type="PANTHER" id="PTHR42940:SF5">
    <property type="entry name" value="ALCOHOL DEHYDROGENASE 2"/>
    <property type="match status" value="1"/>
</dbReference>
<feature type="domain" description="Enoyl reductase (ER)" evidence="7">
    <location>
        <begin position="29"/>
        <end position="367"/>
    </location>
</feature>
<keyword evidence="9" id="KW-1185">Reference proteome</keyword>
<gene>
    <name evidence="8" type="ORF">CspeluHIS016_0301230</name>
</gene>
<accession>A0AAD3TTB3</accession>
<proteinExistence type="inferred from homology"/>
<dbReference type="GO" id="GO:0005737">
    <property type="term" value="C:cytoplasm"/>
    <property type="evidence" value="ECO:0007669"/>
    <property type="project" value="TreeGrafter"/>
</dbReference>
<keyword evidence="6" id="KW-0520">NAD</keyword>
<dbReference type="InterPro" id="IPR013154">
    <property type="entry name" value="ADH-like_N"/>
</dbReference>
<evidence type="ECO:0000256" key="2">
    <source>
        <dbReference type="ARBA" id="ARBA00008072"/>
    </source>
</evidence>
<evidence type="ECO:0000256" key="3">
    <source>
        <dbReference type="ARBA" id="ARBA00022723"/>
    </source>
</evidence>
<dbReference type="EMBL" id="BTCM01000003">
    <property type="protein sequence ID" value="GMK56283.1"/>
    <property type="molecule type" value="Genomic_DNA"/>
</dbReference>
<evidence type="ECO:0000259" key="7">
    <source>
        <dbReference type="SMART" id="SM00829"/>
    </source>
</evidence>
<keyword evidence="5" id="KW-0560">Oxidoreductase</keyword>
<reference evidence="8" key="1">
    <citation type="journal article" date="2023" name="BMC Genomics">
        <title>Chromosome-level genome assemblies of Cutaneotrichosporon spp. (Trichosporonales, Basidiomycota) reveal imbalanced evolution between nucleotide sequences and chromosome synteny.</title>
        <authorList>
            <person name="Kobayashi Y."/>
            <person name="Kayamori A."/>
            <person name="Aoki K."/>
            <person name="Shiwa Y."/>
            <person name="Matsutani M."/>
            <person name="Fujita N."/>
            <person name="Sugita T."/>
            <person name="Iwasaki W."/>
            <person name="Tanaka N."/>
            <person name="Takashima M."/>
        </authorList>
    </citation>
    <scope>NUCLEOTIDE SEQUENCE</scope>
    <source>
        <strain evidence="8">HIS016</strain>
    </source>
</reference>
<dbReference type="SUPFAM" id="SSF51735">
    <property type="entry name" value="NAD(P)-binding Rossmann-fold domains"/>
    <property type="match status" value="1"/>
</dbReference>
<dbReference type="Gene3D" id="3.40.50.720">
    <property type="entry name" value="NAD(P)-binding Rossmann-like Domain"/>
    <property type="match status" value="1"/>
</dbReference>
<evidence type="ECO:0000256" key="5">
    <source>
        <dbReference type="ARBA" id="ARBA00023002"/>
    </source>
</evidence>
<dbReference type="SUPFAM" id="SSF50129">
    <property type="entry name" value="GroES-like"/>
    <property type="match status" value="1"/>
</dbReference>
<protein>
    <recommendedName>
        <fullName evidence="7">Enoyl reductase (ER) domain-containing protein</fullName>
    </recommendedName>
</protein>
<dbReference type="GO" id="GO:0046872">
    <property type="term" value="F:metal ion binding"/>
    <property type="evidence" value="ECO:0007669"/>
    <property type="project" value="UniProtKB-KW"/>
</dbReference>
<dbReference type="Pfam" id="PF08240">
    <property type="entry name" value="ADH_N"/>
    <property type="match status" value="1"/>
</dbReference>
<dbReference type="FunFam" id="3.40.50.720:FF:000039">
    <property type="entry name" value="Alcohol dehydrogenase AdhP"/>
    <property type="match status" value="1"/>
</dbReference>
<dbReference type="InterPro" id="IPR011032">
    <property type="entry name" value="GroES-like_sf"/>
</dbReference>
<dbReference type="InterPro" id="IPR013149">
    <property type="entry name" value="ADH-like_C"/>
</dbReference>
<dbReference type="CDD" id="cd08297">
    <property type="entry name" value="CAD3"/>
    <property type="match status" value="1"/>
</dbReference>
<dbReference type="Gene3D" id="3.90.180.10">
    <property type="entry name" value="Medium-chain alcohol dehydrogenases, catalytic domain"/>
    <property type="match status" value="1"/>
</dbReference>
<dbReference type="Proteomes" id="UP001222932">
    <property type="component" value="Unassembled WGS sequence"/>
</dbReference>
<dbReference type="SMART" id="SM00829">
    <property type="entry name" value="PKS_ER"/>
    <property type="match status" value="1"/>
</dbReference>
<dbReference type="PANTHER" id="PTHR42940">
    <property type="entry name" value="ALCOHOL DEHYDROGENASE 1-RELATED"/>
    <property type="match status" value="1"/>
</dbReference>
<reference evidence="8" key="2">
    <citation type="submission" date="2023-06" db="EMBL/GenBank/DDBJ databases">
        <authorList>
            <person name="Kobayashi Y."/>
            <person name="Kayamori A."/>
            <person name="Aoki K."/>
            <person name="Shiwa Y."/>
            <person name="Fujita N."/>
            <person name="Sugita T."/>
            <person name="Iwasaki W."/>
            <person name="Tanaka N."/>
            <person name="Takashima M."/>
        </authorList>
    </citation>
    <scope>NUCLEOTIDE SEQUENCE</scope>
    <source>
        <strain evidence="8">HIS016</strain>
    </source>
</reference>
<comment type="cofactor">
    <cofactor evidence="1">
        <name>Zn(2+)</name>
        <dbReference type="ChEBI" id="CHEBI:29105"/>
    </cofactor>
</comment>
<evidence type="ECO:0000313" key="9">
    <source>
        <dbReference type="Proteomes" id="UP001222932"/>
    </source>
</evidence>
<dbReference type="AlphaFoldDB" id="A0AAD3TTB3"/>
<organism evidence="8 9">
    <name type="scientific">Cutaneotrichosporon spelunceum</name>
    <dbReference type="NCBI Taxonomy" id="1672016"/>
    <lineage>
        <taxon>Eukaryota</taxon>
        <taxon>Fungi</taxon>
        <taxon>Dikarya</taxon>
        <taxon>Basidiomycota</taxon>
        <taxon>Agaricomycotina</taxon>
        <taxon>Tremellomycetes</taxon>
        <taxon>Trichosporonales</taxon>
        <taxon>Trichosporonaceae</taxon>
        <taxon>Cutaneotrichosporon</taxon>
    </lineage>
</organism>
<keyword evidence="4" id="KW-0862">Zinc</keyword>
<comment type="caution">
    <text evidence="8">The sequence shown here is derived from an EMBL/GenBank/DDBJ whole genome shotgun (WGS) entry which is preliminary data.</text>
</comment>
<name>A0AAD3TTB3_9TREE</name>
<dbReference type="Pfam" id="PF00107">
    <property type="entry name" value="ADH_zinc_N"/>
    <property type="match status" value="1"/>
</dbReference>
<dbReference type="GO" id="GO:0004022">
    <property type="term" value="F:alcohol dehydrogenase (NAD+) activity"/>
    <property type="evidence" value="ECO:0007669"/>
    <property type="project" value="TreeGrafter"/>
</dbReference>
<sequence length="370" mass="38356">MTVHTTSNAPADLTNIPKKHKAAVYDKPGTLSIKMVEVDTPEPGQGEVLVRLTHSGVCHSDYSVMMNAWKALPAPTPAGQVGGHEGVGFVAKLGPGLENSPVQVGDRVGIKWLSAVCNSCVPCLSGRDSSCTAGKISGYYTPGTFQQYATAPASYVTPIPAELDSAAAAPQLCAGVTVYAAMQKADVKAGQFVVIMGAGGGLGHLACALASKGFGARVIGIDHGSKRAIAEDNGVEFFIDFTETKDVTAEIMKITGGLGAHSVLVVTASNAAYAQSLTFLRFGGIVVCIGVPEGDLAPVGTASPALLIFKELRLVGSAVGGRLQAIETLDFAARGVLKTHYKTAKLEDIAQVFQDMEDGKIQGRVVVEID</sequence>
<dbReference type="InterPro" id="IPR036291">
    <property type="entry name" value="NAD(P)-bd_dom_sf"/>
</dbReference>
<comment type="similarity">
    <text evidence="2">Belongs to the zinc-containing alcohol dehydrogenase family.</text>
</comment>
<evidence type="ECO:0000313" key="8">
    <source>
        <dbReference type="EMBL" id="GMK56283.1"/>
    </source>
</evidence>
<evidence type="ECO:0000256" key="4">
    <source>
        <dbReference type="ARBA" id="ARBA00022833"/>
    </source>
</evidence>
<evidence type="ECO:0000256" key="1">
    <source>
        <dbReference type="ARBA" id="ARBA00001947"/>
    </source>
</evidence>
<dbReference type="InterPro" id="IPR020843">
    <property type="entry name" value="ER"/>
</dbReference>
<evidence type="ECO:0000256" key="6">
    <source>
        <dbReference type="ARBA" id="ARBA00023027"/>
    </source>
</evidence>